<evidence type="ECO:0000256" key="2">
    <source>
        <dbReference type="PROSITE-ProRule" id="PRU00169"/>
    </source>
</evidence>
<evidence type="ECO:0000259" key="6">
    <source>
        <dbReference type="PROSITE" id="PS51832"/>
    </source>
</evidence>
<dbReference type="PROSITE" id="PS50110">
    <property type="entry name" value="RESPONSE_REGULATORY"/>
    <property type="match status" value="1"/>
</dbReference>
<dbReference type="SUPFAM" id="SSF109604">
    <property type="entry name" value="HD-domain/PDEase-like"/>
    <property type="match status" value="1"/>
</dbReference>
<dbReference type="Gene3D" id="1.10.3210.10">
    <property type="entry name" value="Hypothetical protein af1432"/>
    <property type="match status" value="1"/>
</dbReference>
<evidence type="ECO:0000256" key="3">
    <source>
        <dbReference type="SAM" id="MobiDB-lite"/>
    </source>
</evidence>
<dbReference type="PROSITE" id="PS51832">
    <property type="entry name" value="HD_GYP"/>
    <property type="match status" value="1"/>
</dbReference>
<dbReference type="GO" id="GO:0009214">
    <property type="term" value="P:cyclic nucleotide catabolic process"/>
    <property type="evidence" value="ECO:0007669"/>
    <property type="project" value="UniProtKB-ARBA"/>
</dbReference>
<reference evidence="7" key="1">
    <citation type="submission" date="2022-08" db="EMBL/GenBank/DDBJ databases">
        <title>Nisaea acidiphila sp. nov., isolated from a marine algal debris and emended description of the genus Nisaea Urios et al. 2008.</title>
        <authorList>
            <person name="Kwon K."/>
        </authorList>
    </citation>
    <scope>NUCLEOTIDE SEQUENCE</scope>
    <source>
        <strain evidence="7">MEBiC11861</strain>
    </source>
</reference>
<sequence length="527" mass="58785">MTNNDDLLFSDEEADSADGDRHEETEAKWKIVIVDDDPGIHDVTKLTLADFEFSGRGLSFISCYSGAEAREVLAEHPDSALILLDVVMENEHAGLDVAQYIRHTLDNWQSRIVLRTGQPGQAPERKVITEYDINDYKEKTDLTATKLYTLLCSSLRSYRDIVTIDQNRRGLEQVIKASANIFELKSMNEFATGTLEQLTALLHFDPSAVYLRDDVQQGGLAATYAGETLRVLAATGAFKDLSGDNVRDHLSPAIVERLEKAVAARQSLYEDGDFVGFFEDRHGTTNLTYMSGVGTVDPVDRSLLEMFIQNVSIAFENVQLHEDVADTQREIVYMLGEAVETRSEETGNHVKRVAEISRILAEAYGLDEDNVELIKLASPLHDIGKIGVPDAVLNKPGKLDPDEWAIMKAHAELGHKMLSGSNRKIFKAAAIIAHEHHEKWDGSGYPNGKKGEDIHIFGRLTAIADVFDALGSERAYKQAWPLERIVDLMQSESGRHFDPRCVELLMDRLDDIASVRDRFMDQPAARA</sequence>
<dbReference type="PANTHER" id="PTHR45228">
    <property type="entry name" value="CYCLIC DI-GMP PHOSPHODIESTERASE TM_0186-RELATED"/>
    <property type="match status" value="1"/>
</dbReference>
<dbReference type="KEGG" id="naci:NUH88_08335"/>
<protein>
    <submittedName>
        <fullName evidence="7">DUF3369 domain-containing protein</fullName>
    </submittedName>
</protein>
<evidence type="ECO:0000313" key="7">
    <source>
        <dbReference type="EMBL" id="UUX51695.1"/>
    </source>
</evidence>
<keyword evidence="8" id="KW-1185">Reference proteome</keyword>
<accession>A0A9J7AWF8</accession>
<feature type="modified residue" description="4-aspartylphosphate" evidence="2">
    <location>
        <position position="85"/>
    </location>
</feature>
<organism evidence="7 8">
    <name type="scientific">Nisaea acidiphila</name>
    <dbReference type="NCBI Taxonomy" id="1862145"/>
    <lineage>
        <taxon>Bacteria</taxon>
        <taxon>Pseudomonadati</taxon>
        <taxon>Pseudomonadota</taxon>
        <taxon>Alphaproteobacteria</taxon>
        <taxon>Rhodospirillales</taxon>
        <taxon>Thalassobaculaceae</taxon>
        <taxon>Nisaea</taxon>
    </lineage>
</organism>
<dbReference type="Pfam" id="PF11849">
    <property type="entry name" value="DUF3369"/>
    <property type="match status" value="1"/>
</dbReference>
<dbReference type="InterPro" id="IPR021800">
    <property type="entry name" value="DUF3369"/>
</dbReference>
<dbReference type="GO" id="GO:0004112">
    <property type="term" value="F:cyclic-nucleotide phosphodiesterase activity"/>
    <property type="evidence" value="ECO:0007669"/>
    <property type="project" value="UniProtKB-ARBA"/>
</dbReference>
<dbReference type="AlphaFoldDB" id="A0A9J7AWF8"/>
<dbReference type="InterPro" id="IPR006674">
    <property type="entry name" value="HD_domain"/>
</dbReference>
<dbReference type="InterPro" id="IPR037522">
    <property type="entry name" value="HD_GYP_dom"/>
</dbReference>
<evidence type="ECO:0000259" key="5">
    <source>
        <dbReference type="PROSITE" id="PS51831"/>
    </source>
</evidence>
<dbReference type="InterPro" id="IPR052020">
    <property type="entry name" value="Cyclic_di-GMP/3'3'-cGAMP_PDE"/>
</dbReference>
<feature type="region of interest" description="Disordered" evidence="3">
    <location>
        <begin position="1"/>
        <end position="23"/>
    </location>
</feature>
<dbReference type="EMBL" id="CP102480">
    <property type="protein sequence ID" value="UUX51695.1"/>
    <property type="molecule type" value="Genomic_DNA"/>
</dbReference>
<feature type="domain" description="Response regulatory" evidence="4">
    <location>
        <begin position="30"/>
        <end position="154"/>
    </location>
</feature>
<dbReference type="PROSITE" id="PS51831">
    <property type="entry name" value="HD"/>
    <property type="match status" value="1"/>
</dbReference>
<dbReference type="RefSeq" id="WP_257771340.1">
    <property type="nucleotide sequence ID" value="NZ_CP102480.1"/>
</dbReference>
<dbReference type="Proteomes" id="UP001060336">
    <property type="component" value="Chromosome"/>
</dbReference>
<name>A0A9J7AWF8_9PROT</name>
<dbReference type="Gene3D" id="3.40.50.2300">
    <property type="match status" value="1"/>
</dbReference>
<dbReference type="Pfam" id="PF13487">
    <property type="entry name" value="HD_5"/>
    <property type="match status" value="1"/>
</dbReference>
<dbReference type="InterPro" id="IPR003607">
    <property type="entry name" value="HD/PDEase_dom"/>
</dbReference>
<keyword evidence="2" id="KW-0597">Phosphoprotein</keyword>
<keyword evidence="1" id="KW-0378">Hydrolase</keyword>
<dbReference type="InterPro" id="IPR001789">
    <property type="entry name" value="Sig_transdc_resp-reg_receiver"/>
</dbReference>
<dbReference type="SMART" id="SM00471">
    <property type="entry name" value="HDc"/>
    <property type="match status" value="1"/>
</dbReference>
<evidence type="ECO:0000259" key="4">
    <source>
        <dbReference type="PROSITE" id="PS50110"/>
    </source>
</evidence>
<evidence type="ECO:0000313" key="8">
    <source>
        <dbReference type="Proteomes" id="UP001060336"/>
    </source>
</evidence>
<dbReference type="GO" id="GO:0000160">
    <property type="term" value="P:phosphorelay signal transduction system"/>
    <property type="evidence" value="ECO:0007669"/>
    <property type="project" value="InterPro"/>
</dbReference>
<feature type="compositionally biased region" description="Acidic residues" evidence="3">
    <location>
        <begin position="8"/>
        <end position="17"/>
    </location>
</feature>
<feature type="domain" description="HD-GYP" evidence="6">
    <location>
        <begin position="324"/>
        <end position="521"/>
    </location>
</feature>
<dbReference type="PANTHER" id="PTHR45228:SF9">
    <property type="entry name" value="3'3'-CGAMP-SPECIFIC PHOSPHODIESTERASE 2"/>
    <property type="match status" value="1"/>
</dbReference>
<gene>
    <name evidence="7" type="ORF">NUH88_08335</name>
</gene>
<dbReference type="SUPFAM" id="SSF52172">
    <property type="entry name" value="CheY-like"/>
    <property type="match status" value="1"/>
</dbReference>
<dbReference type="FunFam" id="1.10.3210.10:FF:000018">
    <property type="entry name" value="Two-component system response regulator"/>
    <property type="match status" value="1"/>
</dbReference>
<dbReference type="InterPro" id="IPR011006">
    <property type="entry name" value="CheY-like_superfamily"/>
</dbReference>
<dbReference type="CDD" id="cd00077">
    <property type="entry name" value="HDc"/>
    <property type="match status" value="1"/>
</dbReference>
<evidence type="ECO:0000256" key="1">
    <source>
        <dbReference type="ARBA" id="ARBA00022801"/>
    </source>
</evidence>
<feature type="domain" description="HD" evidence="5">
    <location>
        <begin position="346"/>
        <end position="470"/>
    </location>
</feature>
<proteinExistence type="predicted"/>